<dbReference type="AlphaFoldDB" id="A0A9P4MR86"/>
<gene>
    <name evidence="3" type="ORF">GQ43DRAFT_105861</name>
</gene>
<organism evidence="3 4">
    <name type="scientific">Delitschia confertaspora ATCC 74209</name>
    <dbReference type="NCBI Taxonomy" id="1513339"/>
    <lineage>
        <taxon>Eukaryota</taxon>
        <taxon>Fungi</taxon>
        <taxon>Dikarya</taxon>
        <taxon>Ascomycota</taxon>
        <taxon>Pezizomycotina</taxon>
        <taxon>Dothideomycetes</taxon>
        <taxon>Pleosporomycetidae</taxon>
        <taxon>Pleosporales</taxon>
        <taxon>Delitschiaceae</taxon>
        <taxon>Delitschia</taxon>
    </lineage>
</organism>
<evidence type="ECO:0000313" key="3">
    <source>
        <dbReference type="EMBL" id="KAF2199702.1"/>
    </source>
</evidence>
<proteinExistence type="predicted"/>
<evidence type="ECO:0000313" key="4">
    <source>
        <dbReference type="Proteomes" id="UP000799536"/>
    </source>
</evidence>
<feature type="region of interest" description="Disordered" evidence="1">
    <location>
        <begin position="214"/>
        <end position="306"/>
    </location>
</feature>
<feature type="compositionally biased region" description="Acidic residues" evidence="1">
    <location>
        <begin position="151"/>
        <end position="177"/>
    </location>
</feature>
<feature type="chain" id="PRO_5040183899" evidence="2">
    <location>
        <begin position="21"/>
        <end position="923"/>
    </location>
</feature>
<feature type="region of interest" description="Disordered" evidence="1">
    <location>
        <begin position="550"/>
        <end position="573"/>
    </location>
</feature>
<evidence type="ECO:0000256" key="1">
    <source>
        <dbReference type="SAM" id="MobiDB-lite"/>
    </source>
</evidence>
<feature type="region of interest" description="Disordered" evidence="1">
    <location>
        <begin position="320"/>
        <end position="393"/>
    </location>
</feature>
<protein>
    <submittedName>
        <fullName evidence="3">Uncharacterized protein</fullName>
    </submittedName>
</protein>
<keyword evidence="4" id="KW-1185">Reference proteome</keyword>
<feature type="region of interest" description="Disordered" evidence="1">
    <location>
        <begin position="136"/>
        <end position="197"/>
    </location>
</feature>
<dbReference type="OrthoDB" id="3798666at2759"/>
<keyword evidence="2" id="KW-0732">Signal</keyword>
<dbReference type="EMBL" id="ML994060">
    <property type="protein sequence ID" value="KAF2199702.1"/>
    <property type="molecule type" value="Genomic_DNA"/>
</dbReference>
<feature type="compositionally biased region" description="Acidic residues" evidence="1">
    <location>
        <begin position="226"/>
        <end position="241"/>
    </location>
</feature>
<feature type="compositionally biased region" description="Basic residues" evidence="1">
    <location>
        <begin position="427"/>
        <end position="436"/>
    </location>
</feature>
<evidence type="ECO:0000256" key="2">
    <source>
        <dbReference type="SAM" id="SignalP"/>
    </source>
</evidence>
<sequence>MSPLQQAVLVLLGLVASVQGVTCPSCYTQTVAGLKHCPSIPAVSECPEPACVKLETTSIPGPNPACPNTPTVTTYAPCPTMASCRKGCATHTKTITGTSEACGVTWATGVPEYTGSVTWEKPIEETLAPSVTWNKRQSYAGPTGVPVGWEPIDEDPIDEEPVDEDPEDGFPNDEDPGESPIELPIPPKFIPPNSVGIQPPRYTISWGKRQFDYEPTAEPLPVPTDEPTDEPIDDPEEDPTDDFPLPTIAPPPNSVGIQPPKATIIWDKRQDESEPEPTDEPVEDPTDDFPLPTIAPPPNSVGIQPPQATISWDKREAQGNTVGLDFPTGGGYISWDIPTKTKKPHKPKTTSGAGNISWGKRQDGAEPTDDPTDDFPLPTVAPPPDSAGIQPPEASISWDKREAQGNTAGLDFPSGGGFVSWDPPLKTKTRKPHKPKTTITSGAGYISWDKREPQAFTLPPGVTIPNSVSVERPKATIGWAKREPEAEPEAQFALPPGITLPGFGVQPPKATMSWGIKREAEAEAEAEAQGDTIGLDFPSRSDYVSWDVPKSTRTRKPHHPKPTPTPTSGGGYVSWDKREAQENTVGLDFPSGGGYVSWDFPKPHKPTHKPSISWGKREAVAQENTVGLDFPPDNGYVSWDIPKPYKPTHKPFVSWGKREAQENTVGLDFPPDNGYVSWDIPKPHHPKPTQPGYISWNKRNSRLTVAPQPTVAPKPSCTFTKTVTEELHCPMTICPEVLCAFPPTLEIRAEPELVDAKDRKKCPVIVTATKGCPVCGQCPTPTNIKTVTVPAPTTVKTVTTKVTNIPCGPTCCPTKTITQTFTESCASPSCPIAKATACVVPGVVEVDGVIQGVVEKRVVTLVTSVVRTRTVVPLPTLITPSVVPLPTDGISSPIFDPSCPKVTPTSTVIVRTGCPIWTCGWEC</sequence>
<comment type="caution">
    <text evidence="3">The sequence shown here is derived from an EMBL/GenBank/DDBJ whole genome shotgun (WGS) entry which is preliminary data.</text>
</comment>
<feature type="region of interest" description="Disordered" evidence="1">
    <location>
        <begin position="409"/>
        <end position="441"/>
    </location>
</feature>
<feature type="signal peptide" evidence="2">
    <location>
        <begin position="1"/>
        <end position="20"/>
    </location>
</feature>
<feature type="compositionally biased region" description="Acidic residues" evidence="1">
    <location>
        <begin position="273"/>
        <end position="287"/>
    </location>
</feature>
<feature type="compositionally biased region" description="Basic residues" evidence="1">
    <location>
        <begin position="552"/>
        <end position="561"/>
    </location>
</feature>
<accession>A0A9P4MR86</accession>
<name>A0A9P4MR86_9PLEO</name>
<reference evidence="3" key="1">
    <citation type="journal article" date="2020" name="Stud. Mycol.">
        <title>101 Dothideomycetes genomes: a test case for predicting lifestyles and emergence of pathogens.</title>
        <authorList>
            <person name="Haridas S."/>
            <person name="Albert R."/>
            <person name="Binder M."/>
            <person name="Bloem J."/>
            <person name="Labutti K."/>
            <person name="Salamov A."/>
            <person name="Andreopoulos B."/>
            <person name="Baker S."/>
            <person name="Barry K."/>
            <person name="Bills G."/>
            <person name="Bluhm B."/>
            <person name="Cannon C."/>
            <person name="Castanera R."/>
            <person name="Culley D."/>
            <person name="Daum C."/>
            <person name="Ezra D."/>
            <person name="Gonzalez J."/>
            <person name="Henrissat B."/>
            <person name="Kuo A."/>
            <person name="Liang C."/>
            <person name="Lipzen A."/>
            <person name="Lutzoni F."/>
            <person name="Magnuson J."/>
            <person name="Mondo S."/>
            <person name="Nolan M."/>
            <person name="Ohm R."/>
            <person name="Pangilinan J."/>
            <person name="Park H.-J."/>
            <person name="Ramirez L."/>
            <person name="Alfaro M."/>
            <person name="Sun H."/>
            <person name="Tritt A."/>
            <person name="Yoshinaga Y."/>
            <person name="Zwiers L.-H."/>
            <person name="Turgeon B."/>
            <person name="Goodwin S."/>
            <person name="Spatafora J."/>
            <person name="Crous P."/>
            <person name="Grigoriev I."/>
        </authorList>
    </citation>
    <scope>NUCLEOTIDE SEQUENCE</scope>
    <source>
        <strain evidence="3">ATCC 74209</strain>
    </source>
</reference>
<dbReference type="Proteomes" id="UP000799536">
    <property type="component" value="Unassembled WGS sequence"/>
</dbReference>